<protein>
    <submittedName>
        <fullName evidence="3">Class C sortase</fullName>
    </submittedName>
</protein>
<sequence length="273" mass="30470">MKRTILILLLLMAGIGIIAFPFIGNYLNQKNATQVMEKYQKDTEELTPEQIANIFQQAQVYNENLLGQPAHDPFLPGSGIVMPDNYYRVLNVGGTMGQVEIPSIDVKLPIYHGTKDAVLRRAVGHLEGSALPIGGAGTHTVLTSHTGLTQAKLFTDLTELEKGDQFFIRVLDRTLAYEVDKISVIKPEQTDLLKAVDGKDYATLLTCTPYGVNSHRLLVRGKRVPYQPQKKVPQKKLTKENHLLLKAVLITSGIMLLLILLNYWRNKRKAAKV</sequence>
<dbReference type="Pfam" id="PF04203">
    <property type="entry name" value="Sortase"/>
    <property type="match status" value="1"/>
</dbReference>
<evidence type="ECO:0000256" key="1">
    <source>
        <dbReference type="ARBA" id="ARBA00022801"/>
    </source>
</evidence>
<accession>A0ABS3HGD1</accession>
<keyword evidence="1" id="KW-0378">Hydrolase</keyword>
<gene>
    <name evidence="3" type="ORF">JZO85_06980</name>
</gene>
<keyword evidence="2" id="KW-0812">Transmembrane</keyword>
<feature type="transmembrane region" description="Helical" evidence="2">
    <location>
        <begin position="243"/>
        <end position="264"/>
    </location>
</feature>
<keyword evidence="2" id="KW-1133">Transmembrane helix</keyword>
<reference evidence="3 4" key="1">
    <citation type="submission" date="2021-03" db="EMBL/GenBank/DDBJ databases">
        <title>Enterococcal diversity collection.</title>
        <authorList>
            <person name="Gilmore M.S."/>
            <person name="Schwartzman J."/>
            <person name="Van Tyne D."/>
            <person name="Martin M."/>
            <person name="Earl A.M."/>
            <person name="Manson A.L."/>
            <person name="Straub T."/>
            <person name="Salamzade R."/>
            <person name="Saavedra J."/>
            <person name="Lebreton F."/>
            <person name="Prichula J."/>
            <person name="Schaufler K."/>
            <person name="Gaca A."/>
            <person name="Sgardioli B."/>
            <person name="Wagenaar J."/>
            <person name="Strong T."/>
        </authorList>
    </citation>
    <scope>NUCLEOTIDE SEQUENCE [LARGE SCALE GENOMIC DNA]</scope>
    <source>
        <strain evidence="3 4">MJM16</strain>
    </source>
</reference>
<dbReference type="InterPro" id="IPR042002">
    <property type="entry name" value="Sortase_C"/>
</dbReference>
<evidence type="ECO:0000313" key="4">
    <source>
        <dbReference type="Proteomes" id="UP000664495"/>
    </source>
</evidence>
<dbReference type="NCBIfam" id="NF033745">
    <property type="entry name" value="class_C_sortase"/>
    <property type="match status" value="1"/>
</dbReference>
<dbReference type="InterPro" id="IPR023365">
    <property type="entry name" value="Sortase_dom-sf"/>
</dbReference>
<dbReference type="NCBIfam" id="TIGR01076">
    <property type="entry name" value="sortase_fam"/>
    <property type="match status" value="1"/>
</dbReference>
<dbReference type="Gene3D" id="2.40.260.10">
    <property type="entry name" value="Sortase"/>
    <property type="match status" value="1"/>
</dbReference>
<dbReference type="InterPro" id="IPR005754">
    <property type="entry name" value="Sortase"/>
</dbReference>
<evidence type="ECO:0000256" key="2">
    <source>
        <dbReference type="SAM" id="Phobius"/>
    </source>
</evidence>
<dbReference type="Proteomes" id="UP000664495">
    <property type="component" value="Unassembled WGS sequence"/>
</dbReference>
<keyword evidence="4" id="KW-1185">Reference proteome</keyword>
<comment type="caution">
    <text evidence="3">The sequence shown here is derived from an EMBL/GenBank/DDBJ whole genome shotgun (WGS) entry which is preliminary data.</text>
</comment>
<dbReference type="EMBL" id="JAFLVR010000015">
    <property type="protein sequence ID" value="MBO0452009.1"/>
    <property type="molecule type" value="Genomic_DNA"/>
</dbReference>
<name>A0ABS3HGD1_9ENTE</name>
<organism evidence="3 4">
    <name type="scientific">Candidatus Enterococcus murrayae</name>
    <dbReference type="NCBI Taxonomy" id="2815321"/>
    <lineage>
        <taxon>Bacteria</taxon>
        <taxon>Bacillati</taxon>
        <taxon>Bacillota</taxon>
        <taxon>Bacilli</taxon>
        <taxon>Lactobacillales</taxon>
        <taxon>Enterococcaceae</taxon>
        <taxon>Enterococcus</taxon>
    </lineage>
</organism>
<keyword evidence="2" id="KW-0472">Membrane</keyword>
<evidence type="ECO:0000313" key="3">
    <source>
        <dbReference type="EMBL" id="MBO0452009.1"/>
    </source>
</evidence>
<dbReference type="SUPFAM" id="SSF63817">
    <property type="entry name" value="Sortase"/>
    <property type="match status" value="1"/>
</dbReference>
<dbReference type="RefSeq" id="WP_207107787.1">
    <property type="nucleotide sequence ID" value="NZ_JAFLVR010000015.1"/>
</dbReference>
<dbReference type="CDD" id="cd05827">
    <property type="entry name" value="Sortase_C"/>
    <property type="match status" value="1"/>
</dbReference>
<proteinExistence type="predicted"/>